<gene>
    <name evidence="5" type="ORF">H9657_05930</name>
</gene>
<dbReference type="EMBL" id="JACSQV010000004">
    <property type="protein sequence ID" value="MBD7917816.1"/>
    <property type="molecule type" value="Genomic_DNA"/>
</dbReference>
<keyword evidence="6" id="KW-1185">Reference proteome</keyword>
<evidence type="ECO:0000256" key="1">
    <source>
        <dbReference type="ARBA" id="ARBA00006534"/>
    </source>
</evidence>
<dbReference type="PANTHER" id="PTHR20842">
    <property type="entry name" value="PROTEASE S51 ALPHA-ASPARTYL DIPEPTIDASE"/>
    <property type="match status" value="1"/>
</dbReference>
<dbReference type="Proteomes" id="UP000604241">
    <property type="component" value="Unassembled WGS sequence"/>
</dbReference>
<organism evidence="5 6">
    <name type="scientific">Cellulomonas avistercoris</name>
    <dbReference type="NCBI Taxonomy" id="2762242"/>
    <lineage>
        <taxon>Bacteria</taxon>
        <taxon>Bacillati</taxon>
        <taxon>Actinomycetota</taxon>
        <taxon>Actinomycetes</taxon>
        <taxon>Micrococcales</taxon>
        <taxon>Cellulomonadaceae</taxon>
        <taxon>Cellulomonas</taxon>
    </lineage>
</organism>
<reference evidence="5 6" key="1">
    <citation type="submission" date="2020-08" db="EMBL/GenBank/DDBJ databases">
        <title>A Genomic Blueprint of the Chicken Gut Microbiome.</title>
        <authorList>
            <person name="Gilroy R."/>
            <person name="Ravi A."/>
            <person name="Getino M."/>
            <person name="Pursley I."/>
            <person name="Horton D.L."/>
            <person name="Alikhan N.-F."/>
            <person name="Baker D."/>
            <person name="Gharbi K."/>
            <person name="Hall N."/>
            <person name="Watson M."/>
            <person name="Adriaenssens E.M."/>
            <person name="Foster-Nyarko E."/>
            <person name="Jarju S."/>
            <person name="Secka A."/>
            <person name="Antonio M."/>
            <person name="Oren A."/>
            <person name="Chaudhuri R."/>
            <person name="La Ragione R.M."/>
            <person name="Hildebrand F."/>
            <person name="Pallen M.J."/>
        </authorList>
    </citation>
    <scope>NUCLEOTIDE SEQUENCE [LARGE SCALE GENOMIC DNA]</scope>
    <source>
        <strain evidence="5 6">Sa3CUA2</strain>
    </source>
</reference>
<sequence length="242" mass="25196">MVARRGTIVTMGGGGFSMPEVAGAGALDELVLELTGADTPRVCFVGTASGDAASYVERFLDAFEGRARTSVLALFGNGPQEAIPLDGLERVLEQDVVYVGGGSTANLLAVWRLHGLPELLAQAARGGTVLAGISAGMNCWYEASSTDSFGPYAPLRDGLGLLPGSACPHYRSEPGRRDSYLRWVASGELPGGYAADDGVALLWRDGVLVEAVTEAPGAQAFRVRRAADGVEETPVPTRTLAT</sequence>
<dbReference type="CDD" id="cd03146">
    <property type="entry name" value="GAT1_Peptidase_E"/>
    <property type="match status" value="1"/>
</dbReference>
<comment type="caution">
    <text evidence="5">The sequence shown here is derived from an EMBL/GenBank/DDBJ whole genome shotgun (WGS) entry which is preliminary data.</text>
</comment>
<dbReference type="Gene3D" id="3.40.50.880">
    <property type="match status" value="1"/>
</dbReference>
<keyword evidence="4" id="KW-0720">Serine protease</keyword>
<comment type="similarity">
    <text evidence="1">Belongs to the peptidase S51 family.</text>
</comment>
<dbReference type="InterPro" id="IPR005320">
    <property type="entry name" value="Peptidase_S51"/>
</dbReference>
<protein>
    <submittedName>
        <fullName evidence="5">Peptidase E</fullName>
    </submittedName>
</protein>
<evidence type="ECO:0000256" key="3">
    <source>
        <dbReference type="ARBA" id="ARBA00022801"/>
    </source>
</evidence>
<evidence type="ECO:0000256" key="2">
    <source>
        <dbReference type="ARBA" id="ARBA00022670"/>
    </source>
</evidence>
<dbReference type="PANTHER" id="PTHR20842:SF0">
    <property type="entry name" value="ALPHA-ASPARTYL DIPEPTIDASE"/>
    <property type="match status" value="1"/>
</dbReference>
<dbReference type="SUPFAM" id="SSF52317">
    <property type="entry name" value="Class I glutamine amidotransferase-like"/>
    <property type="match status" value="1"/>
</dbReference>
<name>A0ABR8QBL7_9CELL</name>
<dbReference type="Pfam" id="PF03575">
    <property type="entry name" value="Peptidase_S51"/>
    <property type="match status" value="1"/>
</dbReference>
<keyword evidence="2" id="KW-0645">Protease</keyword>
<evidence type="ECO:0000256" key="4">
    <source>
        <dbReference type="ARBA" id="ARBA00022825"/>
    </source>
</evidence>
<accession>A0ABR8QBL7</accession>
<evidence type="ECO:0000313" key="6">
    <source>
        <dbReference type="Proteomes" id="UP000604241"/>
    </source>
</evidence>
<keyword evidence="3" id="KW-0378">Hydrolase</keyword>
<dbReference type="InterPro" id="IPR029062">
    <property type="entry name" value="Class_I_gatase-like"/>
</dbReference>
<proteinExistence type="inferred from homology"/>
<dbReference type="RefSeq" id="WP_191781389.1">
    <property type="nucleotide sequence ID" value="NZ_JACSQV010000004.1"/>
</dbReference>
<evidence type="ECO:0000313" key="5">
    <source>
        <dbReference type="EMBL" id="MBD7917816.1"/>
    </source>
</evidence>